<comment type="caution">
    <text evidence="1">The sequence shown here is derived from an EMBL/GenBank/DDBJ whole genome shotgun (WGS) entry which is preliminary data.</text>
</comment>
<evidence type="ECO:0000313" key="1">
    <source>
        <dbReference type="EMBL" id="MFC5135474.1"/>
    </source>
</evidence>
<gene>
    <name evidence="1" type="ORF">ACFPJA_12205</name>
</gene>
<dbReference type="RefSeq" id="WP_275263225.1">
    <property type="nucleotide sequence ID" value="NZ_JBHSKV010000017.1"/>
</dbReference>
<protein>
    <recommendedName>
        <fullName evidence="3">Small CPxCG-related zinc finger protein</fullName>
    </recommendedName>
</protein>
<proteinExistence type="predicted"/>
<sequence>MSTTDLVQCGYCHRTIKRYARTPHGRRYCPDCGAIKAEDQR</sequence>
<keyword evidence="2" id="KW-1185">Reference proteome</keyword>
<reference evidence="1 2" key="1">
    <citation type="journal article" date="2019" name="Int. J. Syst. Evol. Microbiol.">
        <title>The Global Catalogue of Microorganisms (GCM) 10K type strain sequencing project: providing services to taxonomists for standard genome sequencing and annotation.</title>
        <authorList>
            <consortium name="The Broad Institute Genomics Platform"/>
            <consortium name="The Broad Institute Genome Sequencing Center for Infectious Disease"/>
            <person name="Wu L."/>
            <person name="Ma J."/>
        </authorList>
    </citation>
    <scope>NUCLEOTIDE SEQUENCE [LARGE SCALE GENOMIC DNA]</scope>
    <source>
        <strain evidence="1 2">CGMCC 1.16026</strain>
    </source>
</reference>
<name>A0ABD5QTJ8_9EURY</name>
<dbReference type="Proteomes" id="UP001596145">
    <property type="component" value="Unassembled WGS sequence"/>
</dbReference>
<dbReference type="AlphaFoldDB" id="A0ABD5QTJ8"/>
<evidence type="ECO:0008006" key="3">
    <source>
        <dbReference type="Google" id="ProtNLM"/>
    </source>
</evidence>
<evidence type="ECO:0000313" key="2">
    <source>
        <dbReference type="Proteomes" id="UP001596145"/>
    </source>
</evidence>
<dbReference type="EMBL" id="JBHSKV010000017">
    <property type="protein sequence ID" value="MFC5135474.1"/>
    <property type="molecule type" value="Genomic_DNA"/>
</dbReference>
<organism evidence="1 2">
    <name type="scientific">Halorubrum glutamatedens</name>
    <dbReference type="NCBI Taxonomy" id="2707018"/>
    <lineage>
        <taxon>Archaea</taxon>
        <taxon>Methanobacteriati</taxon>
        <taxon>Methanobacteriota</taxon>
        <taxon>Stenosarchaea group</taxon>
        <taxon>Halobacteria</taxon>
        <taxon>Halobacteriales</taxon>
        <taxon>Haloferacaceae</taxon>
        <taxon>Halorubrum</taxon>
    </lineage>
</organism>
<accession>A0ABD5QTJ8</accession>